<dbReference type="AlphaFoldDB" id="A0AAD8NSZ2"/>
<dbReference type="Proteomes" id="UP001229421">
    <property type="component" value="Unassembled WGS sequence"/>
</dbReference>
<comment type="caution">
    <text evidence="1">The sequence shown here is derived from an EMBL/GenBank/DDBJ whole genome shotgun (WGS) entry which is preliminary data.</text>
</comment>
<sequence length="67" mass="7739">MVENSPRNSIQPLTQLNNYHPLKKFLILSSFCSSLFNHLKSSFFTPKFNLSKHPFQVVDQTTLPRSS</sequence>
<organism evidence="1 2">
    <name type="scientific">Tagetes erecta</name>
    <name type="common">African marigold</name>
    <dbReference type="NCBI Taxonomy" id="13708"/>
    <lineage>
        <taxon>Eukaryota</taxon>
        <taxon>Viridiplantae</taxon>
        <taxon>Streptophyta</taxon>
        <taxon>Embryophyta</taxon>
        <taxon>Tracheophyta</taxon>
        <taxon>Spermatophyta</taxon>
        <taxon>Magnoliopsida</taxon>
        <taxon>eudicotyledons</taxon>
        <taxon>Gunneridae</taxon>
        <taxon>Pentapetalae</taxon>
        <taxon>asterids</taxon>
        <taxon>campanulids</taxon>
        <taxon>Asterales</taxon>
        <taxon>Asteraceae</taxon>
        <taxon>Asteroideae</taxon>
        <taxon>Heliantheae alliance</taxon>
        <taxon>Tageteae</taxon>
        <taxon>Tagetes</taxon>
    </lineage>
</organism>
<name>A0AAD8NSZ2_TARER</name>
<keyword evidence="2" id="KW-1185">Reference proteome</keyword>
<protein>
    <submittedName>
        <fullName evidence="1">Uncharacterized protein</fullName>
    </submittedName>
</protein>
<accession>A0AAD8NSZ2</accession>
<proteinExistence type="predicted"/>
<evidence type="ECO:0000313" key="2">
    <source>
        <dbReference type="Proteomes" id="UP001229421"/>
    </source>
</evidence>
<reference evidence="1" key="1">
    <citation type="journal article" date="2023" name="bioRxiv">
        <title>Improved chromosome-level genome assembly for marigold (Tagetes erecta).</title>
        <authorList>
            <person name="Jiang F."/>
            <person name="Yuan L."/>
            <person name="Wang S."/>
            <person name="Wang H."/>
            <person name="Xu D."/>
            <person name="Wang A."/>
            <person name="Fan W."/>
        </authorList>
    </citation>
    <scope>NUCLEOTIDE SEQUENCE</scope>
    <source>
        <strain evidence="1">WSJ</strain>
        <tissue evidence="1">Leaf</tissue>
    </source>
</reference>
<gene>
    <name evidence="1" type="ORF">QVD17_15793</name>
</gene>
<dbReference type="EMBL" id="JAUHHV010000004">
    <property type="protein sequence ID" value="KAK1427110.1"/>
    <property type="molecule type" value="Genomic_DNA"/>
</dbReference>
<evidence type="ECO:0000313" key="1">
    <source>
        <dbReference type="EMBL" id="KAK1427110.1"/>
    </source>
</evidence>